<proteinExistence type="predicted"/>
<sequence length="94" mass="10761">MLWRRYMPYIKKMKLMSDLCTTCKEISGLIIMSANMQSDERITEVRYPSSPLQAGPIYFLTLRNCGIFVLCCKAIPQQVRLTNDLTLVKGPILS</sequence>
<dbReference type="InParanoid" id="A0A1X7USI8"/>
<organism evidence="1">
    <name type="scientific">Amphimedon queenslandica</name>
    <name type="common">Sponge</name>
    <dbReference type="NCBI Taxonomy" id="400682"/>
    <lineage>
        <taxon>Eukaryota</taxon>
        <taxon>Metazoa</taxon>
        <taxon>Porifera</taxon>
        <taxon>Demospongiae</taxon>
        <taxon>Heteroscleromorpha</taxon>
        <taxon>Haplosclerida</taxon>
        <taxon>Niphatidae</taxon>
        <taxon>Amphimedon</taxon>
    </lineage>
</organism>
<evidence type="ECO:0000313" key="1">
    <source>
        <dbReference type="EnsemblMetazoa" id="Aqu2.1.30960_001"/>
    </source>
</evidence>
<dbReference type="EnsemblMetazoa" id="Aqu2.1.30960_001">
    <property type="protein sequence ID" value="Aqu2.1.30960_001"/>
    <property type="gene ID" value="Aqu2.1.30960"/>
</dbReference>
<reference evidence="1" key="1">
    <citation type="submission" date="2017-05" db="UniProtKB">
        <authorList>
            <consortium name="EnsemblMetazoa"/>
        </authorList>
    </citation>
    <scope>IDENTIFICATION</scope>
</reference>
<dbReference type="AlphaFoldDB" id="A0A1X7USI8"/>
<name>A0A1X7USI8_AMPQE</name>
<protein>
    <submittedName>
        <fullName evidence="1">Uncharacterized protein</fullName>
    </submittedName>
</protein>
<accession>A0A1X7USI8</accession>